<dbReference type="RefSeq" id="WP_188978974.1">
    <property type="nucleotide sequence ID" value="NZ_BMPG01000003.1"/>
</dbReference>
<sequence>MPALKYVLAGVFALLLVGAAVGVADPFYAPPTAEPVDASDAPRDMAVDALDATAHGDYRVDWAVSCDDRDWYERDGQCVFQRYHVEHSEREYIADNGAPFGGVGPDVYASEAGYAAYNASSGEHVASSAVLLWDNRVFNKSRIADAVVALNATVTETRGNGTVVLTVENDRLVYGIASNALPNPERPPDGFEGALTLRVDAETGWLQRVTTTTRYPTENATGSTTYYYDRWGNTTVERPSGADRAPLAWLRDAINWEYRP</sequence>
<evidence type="ECO:0000313" key="1">
    <source>
        <dbReference type="EMBL" id="GGL63939.1"/>
    </source>
</evidence>
<proteinExistence type="predicted"/>
<name>A0A830FLB7_9EURY</name>
<dbReference type="AlphaFoldDB" id="A0A830FLB7"/>
<reference evidence="1" key="2">
    <citation type="submission" date="2020-09" db="EMBL/GenBank/DDBJ databases">
        <authorList>
            <person name="Sun Q."/>
            <person name="Ohkuma M."/>
        </authorList>
    </citation>
    <scope>NUCLEOTIDE SEQUENCE</scope>
    <source>
        <strain evidence="1">JCM 19596</strain>
    </source>
</reference>
<dbReference type="EMBL" id="BMPG01000003">
    <property type="protein sequence ID" value="GGL63939.1"/>
    <property type="molecule type" value="Genomic_DNA"/>
</dbReference>
<organism evidence="1 2">
    <name type="scientific">Halocalculus aciditolerans</name>
    <dbReference type="NCBI Taxonomy" id="1383812"/>
    <lineage>
        <taxon>Archaea</taxon>
        <taxon>Methanobacteriati</taxon>
        <taxon>Methanobacteriota</taxon>
        <taxon>Stenosarchaea group</taxon>
        <taxon>Halobacteria</taxon>
        <taxon>Halobacteriales</taxon>
        <taxon>Halobacteriaceae</taxon>
        <taxon>Halocalculus</taxon>
    </lineage>
</organism>
<accession>A0A830FLB7</accession>
<evidence type="ECO:0000313" key="2">
    <source>
        <dbReference type="Proteomes" id="UP000607197"/>
    </source>
</evidence>
<keyword evidence="2" id="KW-1185">Reference proteome</keyword>
<reference evidence="1" key="1">
    <citation type="journal article" date="2014" name="Int. J. Syst. Evol. Microbiol.">
        <title>Complete genome sequence of Corynebacterium casei LMG S-19264T (=DSM 44701T), isolated from a smear-ripened cheese.</title>
        <authorList>
            <consortium name="US DOE Joint Genome Institute (JGI-PGF)"/>
            <person name="Walter F."/>
            <person name="Albersmeier A."/>
            <person name="Kalinowski J."/>
            <person name="Ruckert C."/>
        </authorList>
    </citation>
    <scope>NUCLEOTIDE SEQUENCE</scope>
    <source>
        <strain evidence="1">JCM 19596</strain>
    </source>
</reference>
<gene>
    <name evidence="1" type="ORF">GCM10009039_22260</name>
</gene>
<dbReference type="OrthoDB" id="311580at2157"/>
<dbReference type="Proteomes" id="UP000607197">
    <property type="component" value="Unassembled WGS sequence"/>
</dbReference>
<protein>
    <submittedName>
        <fullName evidence="1">Uncharacterized protein</fullName>
    </submittedName>
</protein>
<comment type="caution">
    <text evidence="1">The sequence shown here is derived from an EMBL/GenBank/DDBJ whole genome shotgun (WGS) entry which is preliminary data.</text>
</comment>